<dbReference type="SUPFAM" id="SSF46689">
    <property type="entry name" value="Homeodomain-like"/>
    <property type="match status" value="1"/>
</dbReference>
<dbReference type="InterPro" id="IPR001647">
    <property type="entry name" value="HTH_TetR"/>
</dbReference>
<dbReference type="GO" id="GO:0000976">
    <property type="term" value="F:transcription cis-regulatory region binding"/>
    <property type="evidence" value="ECO:0007669"/>
    <property type="project" value="TreeGrafter"/>
</dbReference>
<protein>
    <submittedName>
        <fullName evidence="6">Transcriptional regulator, TetR family</fullName>
    </submittedName>
</protein>
<evidence type="ECO:0000256" key="1">
    <source>
        <dbReference type="ARBA" id="ARBA00023015"/>
    </source>
</evidence>
<dbReference type="InterPro" id="IPR050109">
    <property type="entry name" value="HTH-type_TetR-like_transc_reg"/>
</dbReference>
<gene>
    <name evidence="6" type="ORF">PaecuDRAFT_1738</name>
</gene>
<dbReference type="InterPro" id="IPR009057">
    <property type="entry name" value="Homeodomain-like_sf"/>
</dbReference>
<accession>E0I7Y7</accession>
<dbReference type="PRINTS" id="PR00455">
    <property type="entry name" value="HTHTETR"/>
</dbReference>
<keyword evidence="1" id="KW-0805">Transcription regulation</keyword>
<dbReference type="AlphaFoldDB" id="E0I7Y7"/>
<feature type="DNA-binding region" description="H-T-H motif" evidence="4">
    <location>
        <begin position="31"/>
        <end position="50"/>
    </location>
</feature>
<feature type="domain" description="HTH tetR-type" evidence="5">
    <location>
        <begin position="8"/>
        <end position="68"/>
    </location>
</feature>
<dbReference type="Proteomes" id="UP000005387">
    <property type="component" value="Unassembled WGS sequence"/>
</dbReference>
<dbReference type="GO" id="GO:0003700">
    <property type="term" value="F:DNA-binding transcription factor activity"/>
    <property type="evidence" value="ECO:0007669"/>
    <property type="project" value="TreeGrafter"/>
</dbReference>
<dbReference type="PROSITE" id="PS50977">
    <property type="entry name" value="HTH_TETR_2"/>
    <property type="match status" value="1"/>
</dbReference>
<dbReference type="SUPFAM" id="SSF48498">
    <property type="entry name" value="Tetracyclin repressor-like, C-terminal domain"/>
    <property type="match status" value="1"/>
</dbReference>
<evidence type="ECO:0000259" key="5">
    <source>
        <dbReference type="PROSITE" id="PS50977"/>
    </source>
</evidence>
<evidence type="ECO:0000313" key="7">
    <source>
        <dbReference type="Proteomes" id="UP000005387"/>
    </source>
</evidence>
<dbReference type="PANTHER" id="PTHR30055">
    <property type="entry name" value="HTH-TYPE TRANSCRIPTIONAL REGULATOR RUTR"/>
    <property type="match status" value="1"/>
</dbReference>
<keyword evidence="7" id="KW-1185">Reference proteome</keyword>
<reference evidence="6 7" key="1">
    <citation type="submission" date="2010-07" db="EMBL/GenBank/DDBJ databases">
        <title>The draft genome of Paenibacillus curdlanolyticus YK9.</title>
        <authorList>
            <consortium name="US DOE Joint Genome Institute (JGI-PGF)"/>
            <person name="Lucas S."/>
            <person name="Copeland A."/>
            <person name="Lapidus A."/>
            <person name="Cheng J.-F."/>
            <person name="Bruce D."/>
            <person name="Goodwin L."/>
            <person name="Pitluck S."/>
            <person name="Land M.L."/>
            <person name="Hauser L."/>
            <person name="Chang Y.-J."/>
            <person name="Jeffries C."/>
            <person name="Anderson I.J."/>
            <person name="Johnson E."/>
            <person name="Loganathan U."/>
            <person name="Mulhopadhyay B."/>
            <person name="Kyrpides N."/>
            <person name="Woyke T.J."/>
        </authorList>
    </citation>
    <scope>NUCLEOTIDE SEQUENCE [LARGE SCALE GENOMIC DNA]</scope>
    <source>
        <strain evidence="6 7">YK9</strain>
    </source>
</reference>
<dbReference type="PANTHER" id="PTHR30055:SF234">
    <property type="entry name" value="HTH-TYPE TRANSCRIPTIONAL REGULATOR BETI"/>
    <property type="match status" value="1"/>
</dbReference>
<evidence type="ECO:0000313" key="6">
    <source>
        <dbReference type="EMBL" id="EFM11292.1"/>
    </source>
</evidence>
<dbReference type="OrthoDB" id="268339at2"/>
<dbReference type="Pfam" id="PF21776">
    <property type="entry name" value="TetR_C_44"/>
    <property type="match status" value="1"/>
</dbReference>
<dbReference type="eggNOG" id="COG1309">
    <property type="taxonomic scope" value="Bacteria"/>
</dbReference>
<evidence type="ECO:0000256" key="4">
    <source>
        <dbReference type="PROSITE-ProRule" id="PRU00335"/>
    </source>
</evidence>
<dbReference type="STRING" id="717606.PaecuDRAFT_1738"/>
<name>E0I7Y7_9BACL</name>
<evidence type="ECO:0000256" key="2">
    <source>
        <dbReference type="ARBA" id="ARBA00023125"/>
    </source>
</evidence>
<dbReference type="InterPro" id="IPR049444">
    <property type="entry name" value="TetR_C_44"/>
</dbReference>
<organism evidence="6 7">
    <name type="scientific">Paenibacillus curdlanolyticus YK9</name>
    <dbReference type="NCBI Taxonomy" id="717606"/>
    <lineage>
        <taxon>Bacteria</taxon>
        <taxon>Bacillati</taxon>
        <taxon>Bacillota</taxon>
        <taxon>Bacilli</taxon>
        <taxon>Bacillales</taxon>
        <taxon>Paenibacillaceae</taxon>
        <taxon>Paenibacillus</taxon>
    </lineage>
</organism>
<sequence length="201" mass="22793">MLRASRKQALKDQIYEEALNLFRIKGFNQVTVEEITQACGIAKGTFYNYFPRKESILLYLSELQMAAAGEQLTASRSSEDPKTALLGLFDVLMSRYTSDRELVRIMMMEMIRSEPAMAEELRVMDRFQGMIAQQLEAARTGGKLLSSLDCANAAAVISGVYFQTLMAWASSTHDAFDMRKRFKDRFELVWHGIHPTEQQGG</sequence>
<evidence type="ECO:0000256" key="3">
    <source>
        <dbReference type="ARBA" id="ARBA00023163"/>
    </source>
</evidence>
<dbReference type="InterPro" id="IPR036271">
    <property type="entry name" value="Tet_transcr_reg_TetR-rel_C_sf"/>
</dbReference>
<keyword evidence="3" id="KW-0804">Transcription</keyword>
<keyword evidence="2 4" id="KW-0238">DNA-binding</keyword>
<dbReference type="Pfam" id="PF00440">
    <property type="entry name" value="TetR_N"/>
    <property type="match status" value="1"/>
</dbReference>
<proteinExistence type="predicted"/>
<dbReference type="Gene3D" id="1.10.357.10">
    <property type="entry name" value="Tetracycline Repressor, domain 2"/>
    <property type="match status" value="1"/>
</dbReference>
<dbReference type="RefSeq" id="WP_006037749.1">
    <property type="nucleotide sequence ID" value="NZ_AEDD01000004.1"/>
</dbReference>
<dbReference type="EMBL" id="AEDD01000004">
    <property type="protein sequence ID" value="EFM11292.1"/>
    <property type="molecule type" value="Genomic_DNA"/>
</dbReference>